<protein>
    <submittedName>
        <fullName evidence="7">RNA polymerase sigma factor</fullName>
    </submittedName>
</protein>
<evidence type="ECO:0000256" key="3">
    <source>
        <dbReference type="ARBA" id="ARBA00023082"/>
    </source>
</evidence>
<keyword evidence="2" id="KW-0805">Transcription regulation</keyword>
<keyword evidence="3" id="KW-0731">Sigma factor</keyword>
<dbReference type="Pfam" id="PF04542">
    <property type="entry name" value="Sigma70_r2"/>
    <property type="match status" value="1"/>
</dbReference>
<proteinExistence type="inferred from homology"/>
<comment type="similarity">
    <text evidence="1">Belongs to the sigma-70 factor family. ECF subfamily.</text>
</comment>
<dbReference type="InterPro" id="IPR014284">
    <property type="entry name" value="RNA_pol_sigma-70_dom"/>
</dbReference>
<dbReference type="NCBIfam" id="TIGR02937">
    <property type="entry name" value="sigma70-ECF"/>
    <property type="match status" value="1"/>
</dbReference>
<accession>A0ABW3JW44</accession>
<name>A0ABW3JW44_9FLAO</name>
<dbReference type="InterPro" id="IPR013249">
    <property type="entry name" value="RNA_pol_sigma70_r4_t2"/>
</dbReference>
<dbReference type="EMBL" id="JBHTJR010000051">
    <property type="protein sequence ID" value="MFD0993756.1"/>
    <property type="molecule type" value="Genomic_DNA"/>
</dbReference>
<dbReference type="InterPro" id="IPR013324">
    <property type="entry name" value="RNA_pol_sigma_r3/r4-like"/>
</dbReference>
<evidence type="ECO:0000259" key="5">
    <source>
        <dbReference type="Pfam" id="PF04542"/>
    </source>
</evidence>
<evidence type="ECO:0000313" key="7">
    <source>
        <dbReference type="EMBL" id="MFD0993756.1"/>
    </source>
</evidence>
<dbReference type="SUPFAM" id="SSF88659">
    <property type="entry name" value="Sigma3 and sigma4 domains of RNA polymerase sigma factors"/>
    <property type="match status" value="1"/>
</dbReference>
<evidence type="ECO:0000256" key="1">
    <source>
        <dbReference type="ARBA" id="ARBA00010641"/>
    </source>
</evidence>
<dbReference type="Gene3D" id="1.10.10.10">
    <property type="entry name" value="Winged helix-like DNA-binding domain superfamily/Winged helix DNA-binding domain"/>
    <property type="match status" value="1"/>
</dbReference>
<evidence type="ECO:0000259" key="6">
    <source>
        <dbReference type="Pfam" id="PF08281"/>
    </source>
</evidence>
<feature type="domain" description="RNA polymerase sigma factor 70 region 4 type 2" evidence="6">
    <location>
        <begin position="116"/>
        <end position="167"/>
    </location>
</feature>
<dbReference type="InterPro" id="IPR013325">
    <property type="entry name" value="RNA_pol_sigma_r2"/>
</dbReference>
<evidence type="ECO:0000313" key="8">
    <source>
        <dbReference type="Proteomes" id="UP001597062"/>
    </source>
</evidence>
<reference evidence="8" key="1">
    <citation type="journal article" date="2019" name="Int. J. Syst. Evol. Microbiol.">
        <title>The Global Catalogue of Microorganisms (GCM) 10K type strain sequencing project: providing services to taxonomists for standard genome sequencing and annotation.</title>
        <authorList>
            <consortium name="The Broad Institute Genomics Platform"/>
            <consortium name="The Broad Institute Genome Sequencing Center for Infectious Disease"/>
            <person name="Wu L."/>
            <person name="Ma J."/>
        </authorList>
    </citation>
    <scope>NUCLEOTIDE SEQUENCE [LARGE SCALE GENOMIC DNA]</scope>
    <source>
        <strain evidence="8">CCUG 60527</strain>
    </source>
</reference>
<dbReference type="Pfam" id="PF08281">
    <property type="entry name" value="Sigma70_r4_2"/>
    <property type="match status" value="1"/>
</dbReference>
<gene>
    <name evidence="7" type="ORF">ACFQ1U_11115</name>
</gene>
<comment type="caution">
    <text evidence="7">The sequence shown here is derived from an EMBL/GenBank/DDBJ whole genome shotgun (WGS) entry which is preliminary data.</text>
</comment>
<dbReference type="InterPro" id="IPR036388">
    <property type="entry name" value="WH-like_DNA-bd_sf"/>
</dbReference>
<dbReference type="SUPFAM" id="SSF88946">
    <property type="entry name" value="Sigma2 domain of RNA polymerase sigma factors"/>
    <property type="match status" value="1"/>
</dbReference>
<evidence type="ECO:0000256" key="2">
    <source>
        <dbReference type="ARBA" id="ARBA00023015"/>
    </source>
</evidence>
<organism evidence="7 8">
    <name type="scientific">Tenacibaculum geojense</name>
    <dbReference type="NCBI Taxonomy" id="915352"/>
    <lineage>
        <taxon>Bacteria</taxon>
        <taxon>Pseudomonadati</taxon>
        <taxon>Bacteroidota</taxon>
        <taxon>Flavobacteriia</taxon>
        <taxon>Flavobacteriales</taxon>
        <taxon>Flavobacteriaceae</taxon>
        <taxon>Tenacibaculum</taxon>
    </lineage>
</organism>
<keyword evidence="4" id="KW-0804">Transcription</keyword>
<dbReference type="RefSeq" id="WP_386108336.1">
    <property type="nucleotide sequence ID" value="NZ_JBHTJR010000051.1"/>
</dbReference>
<feature type="domain" description="RNA polymerase sigma-70 region 2" evidence="5">
    <location>
        <begin position="21"/>
        <end position="84"/>
    </location>
</feature>
<sequence>MNIEKLIKNCAKGNSKSQSILYEKYKDALYAISLKYCATKEAAQDNLQDAFIEIFKNIKKYNGKGSFEGWIKKITINKAIDKFKYDIKTKPLDNFLFKEKQEEITLNNIDNVPLSIILEYIQNLPPQYRLVFNLYELDNYSHKEISELLNISIGTSKSNLFRAKKLLKTAIEKYQNKVKHEA</sequence>
<dbReference type="InterPro" id="IPR039425">
    <property type="entry name" value="RNA_pol_sigma-70-like"/>
</dbReference>
<keyword evidence="8" id="KW-1185">Reference proteome</keyword>
<dbReference type="CDD" id="cd06171">
    <property type="entry name" value="Sigma70_r4"/>
    <property type="match status" value="1"/>
</dbReference>
<dbReference type="PANTHER" id="PTHR43133">
    <property type="entry name" value="RNA POLYMERASE ECF-TYPE SIGMA FACTO"/>
    <property type="match status" value="1"/>
</dbReference>
<dbReference type="InterPro" id="IPR007627">
    <property type="entry name" value="RNA_pol_sigma70_r2"/>
</dbReference>
<evidence type="ECO:0000256" key="4">
    <source>
        <dbReference type="ARBA" id="ARBA00023163"/>
    </source>
</evidence>
<dbReference type="PANTHER" id="PTHR43133:SF46">
    <property type="entry name" value="RNA POLYMERASE SIGMA-70 FACTOR ECF SUBFAMILY"/>
    <property type="match status" value="1"/>
</dbReference>
<dbReference type="Gene3D" id="1.10.1740.10">
    <property type="match status" value="1"/>
</dbReference>
<dbReference type="Proteomes" id="UP001597062">
    <property type="component" value="Unassembled WGS sequence"/>
</dbReference>